<reference evidence="2 3" key="1">
    <citation type="submission" date="2023-10" db="EMBL/GenBank/DDBJ databases">
        <title>Draft genome sequence of Xylaria bambusicola isolate GMP-LS, the root and basal stem rot pathogen of sugarcane in Indonesia.</title>
        <authorList>
            <person name="Selvaraj P."/>
            <person name="Muralishankar V."/>
            <person name="Muruganantham S."/>
            <person name="Sp S."/>
            <person name="Haryani S."/>
            <person name="Lau K.J.X."/>
            <person name="Naqvi N.I."/>
        </authorList>
    </citation>
    <scope>NUCLEOTIDE SEQUENCE [LARGE SCALE GENOMIC DNA]</scope>
    <source>
        <strain evidence="2">GMP-LS</strain>
    </source>
</reference>
<feature type="signal peptide" evidence="1">
    <location>
        <begin position="1"/>
        <end position="18"/>
    </location>
</feature>
<keyword evidence="3" id="KW-1185">Reference proteome</keyword>
<dbReference type="EMBL" id="JAWHQM010000002">
    <property type="protein sequence ID" value="KAK5624923.1"/>
    <property type="molecule type" value="Genomic_DNA"/>
</dbReference>
<gene>
    <name evidence="2" type="ORF">RRF57_000639</name>
</gene>
<dbReference type="Proteomes" id="UP001305414">
    <property type="component" value="Unassembled WGS sequence"/>
</dbReference>
<comment type="caution">
    <text evidence="2">The sequence shown here is derived from an EMBL/GenBank/DDBJ whole genome shotgun (WGS) entry which is preliminary data.</text>
</comment>
<protein>
    <submittedName>
        <fullName evidence="2">Uncharacterized protein</fullName>
    </submittedName>
</protein>
<evidence type="ECO:0000313" key="3">
    <source>
        <dbReference type="Proteomes" id="UP001305414"/>
    </source>
</evidence>
<proteinExistence type="predicted"/>
<name>A0AAN7Z2Q5_9PEZI</name>
<evidence type="ECO:0000256" key="1">
    <source>
        <dbReference type="SAM" id="SignalP"/>
    </source>
</evidence>
<feature type="chain" id="PRO_5043013406" evidence="1">
    <location>
        <begin position="19"/>
        <end position="161"/>
    </location>
</feature>
<evidence type="ECO:0000313" key="2">
    <source>
        <dbReference type="EMBL" id="KAK5624923.1"/>
    </source>
</evidence>
<keyword evidence="1" id="KW-0732">Signal</keyword>
<organism evidence="2 3">
    <name type="scientific">Xylaria bambusicola</name>
    <dbReference type="NCBI Taxonomy" id="326684"/>
    <lineage>
        <taxon>Eukaryota</taxon>
        <taxon>Fungi</taxon>
        <taxon>Dikarya</taxon>
        <taxon>Ascomycota</taxon>
        <taxon>Pezizomycotina</taxon>
        <taxon>Sordariomycetes</taxon>
        <taxon>Xylariomycetidae</taxon>
        <taxon>Xylariales</taxon>
        <taxon>Xylariaceae</taxon>
        <taxon>Xylaria</taxon>
    </lineage>
</organism>
<accession>A0AAN7Z2Q5</accession>
<dbReference type="AlphaFoldDB" id="A0AAN7Z2Q5"/>
<sequence>MHFEKTSLFLIAASTVLAVVVSKNVGDYIWDITQYQAGLSHGNPADPTTSWYRFTVSGSIYGSIESESYIPAFEALCTGSGAEFPLSSDYSNCAMDSTPGELAVSVSARIVPYVDNTQAHIAINYVFTTADGARNYTATAVTDWARLRAPYNFTLSPSEVP</sequence>